<dbReference type="AlphaFoldDB" id="A0A381UJC1"/>
<reference evidence="3" key="1">
    <citation type="submission" date="2018-05" db="EMBL/GenBank/DDBJ databases">
        <authorList>
            <person name="Lanie J.A."/>
            <person name="Ng W.-L."/>
            <person name="Kazmierczak K.M."/>
            <person name="Andrzejewski T.M."/>
            <person name="Davidsen T.M."/>
            <person name="Wayne K.J."/>
            <person name="Tettelin H."/>
            <person name="Glass J.I."/>
            <person name="Rusch D."/>
            <person name="Podicherti R."/>
            <person name="Tsui H.-C.T."/>
            <person name="Winkler M.E."/>
        </authorList>
    </citation>
    <scope>NUCLEOTIDE SEQUENCE</scope>
</reference>
<evidence type="ECO:0000256" key="1">
    <source>
        <dbReference type="ARBA" id="ARBA00022723"/>
    </source>
</evidence>
<dbReference type="CDD" id="cd00371">
    <property type="entry name" value="HMA"/>
    <property type="match status" value="1"/>
</dbReference>
<organism evidence="3">
    <name type="scientific">marine metagenome</name>
    <dbReference type="NCBI Taxonomy" id="408172"/>
    <lineage>
        <taxon>unclassified sequences</taxon>
        <taxon>metagenomes</taxon>
        <taxon>ecological metagenomes</taxon>
    </lineage>
</organism>
<keyword evidence="1" id="KW-0479">Metal-binding</keyword>
<proteinExistence type="predicted"/>
<feature type="non-terminal residue" evidence="3">
    <location>
        <position position="94"/>
    </location>
</feature>
<dbReference type="PROSITE" id="PS50846">
    <property type="entry name" value="HMA_2"/>
    <property type="match status" value="1"/>
</dbReference>
<feature type="domain" description="HMA" evidence="2">
    <location>
        <begin position="1"/>
        <end position="64"/>
    </location>
</feature>
<dbReference type="EMBL" id="UINC01006559">
    <property type="protein sequence ID" value="SVA28255.1"/>
    <property type="molecule type" value="Genomic_DNA"/>
</dbReference>
<protein>
    <recommendedName>
        <fullName evidence="2">HMA domain-containing protein</fullName>
    </recommendedName>
</protein>
<name>A0A381UJC1_9ZZZZ</name>
<dbReference type="SUPFAM" id="SSF55008">
    <property type="entry name" value="HMA, heavy metal-associated domain"/>
    <property type="match status" value="1"/>
</dbReference>
<accession>A0A381UJC1</accession>
<gene>
    <name evidence="3" type="ORF">METZ01_LOCUS81109</name>
</gene>
<sequence length="94" mass="10598">MKIKVSGMTCAGCKETVTRALENIDKVKNVTVSLKNGSAIIEAENELSIETLQQSLPEKYQIQKNNSDKPISQSKGRSYLRDLYPLFLILFYIT</sequence>
<dbReference type="InterPro" id="IPR017969">
    <property type="entry name" value="Heavy-metal-associated_CS"/>
</dbReference>
<evidence type="ECO:0000313" key="3">
    <source>
        <dbReference type="EMBL" id="SVA28255.1"/>
    </source>
</evidence>
<evidence type="ECO:0000259" key="2">
    <source>
        <dbReference type="PROSITE" id="PS50846"/>
    </source>
</evidence>
<dbReference type="PROSITE" id="PS01047">
    <property type="entry name" value="HMA_1"/>
    <property type="match status" value="1"/>
</dbReference>
<dbReference type="Pfam" id="PF00403">
    <property type="entry name" value="HMA"/>
    <property type="match status" value="1"/>
</dbReference>
<dbReference type="Gene3D" id="3.30.70.100">
    <property type="match status" value="1"/>
</dbReference>
<dbReference type="InterPro" id="IPR006121">
    <property type="entry name" value="HMA_dom"/>
</dbReference>
<dbReference type="InterPro" id="IPR036163">
    <property type="entry name" value="HMA_dom_sf"/>
</dbReference>
<dbReference type="GO" id="GO:0046872">
    <property type="term" value="F:metal ion binding"/>
    <property type="evidence" value="ECO:0007669"/>
    <property type="project" value="UniProtKB-KW"/>
</dbReference>